<reference evidence="2 3" key="1">
    <citation type="submission" date="2015-10" db="EMBL/GenBank/DDBJ databases">
        <title>Draft genome sequence of Streptomyces curacoi DSM 40107, type strain for the species Streptomyces curacoi.</title>
        <authorList>
            <person name="Ruckert C."/>
            <person name="Winkler A."/>
            <person name="Kalinowski J."/>
            <person name="Kampfer P."/>
            <person name="Glaeser S."/>
        </authorList>
    </citation>
    <scope>NUCLEOTIDE SEQUENCE [LARGE SCALE GENOMIC DNA]</scope>
    <source>
        <strain evidence="2 3">DSM 40107</strain>
    </source>
</reference>
<keyword evidence="3" id="KW-1185">Reference proteome</keyword>
<evidence type="ECO:0008006" key="4">
    <source>
        <dbReference type="Google" id="ProtNLM"/>
    </source>
</evidence>
<organism evidence="2 3">
    <name type="scientific">Streptomyces curacoi</name>
    <dbReference type="NCBI Taxonomy" id="146536"/>
    <lineage>
        <taxon>Bacteria</taxon>
        <taxon>Bacillati</taxon>
        <taxon>Actinomycetota</taxon>
        <taxon>Actinomycetes</taxon>
        <taxon>Kitasatosporales</taxon>
        <taxon>Streptomycetaceae</taxon>
        <taxon>Streptomyces</taxon>
    </lineage>
</organism>
<dbReference type="EMBL" id="LMWJ01000025">
    <property type="protein sequence ID" value="KUM69954.1"/>
    <property type="molecule type" value="Genomic_DNA"/>
</dbReference>
<comment type="caution">
    <text evidence="2">The sequence shown here is derived from an EMBL/GenBank/DDBJ whole genome shotgun (WGS) entry which is preliminary data.</text>
</comment>
<dbReference type="AlphaFoldDB" id="A0A117NYU8"/>
<feature type="signal peptide" evidence="1">
    <location>
        <begin position="1"/>
        <end position="21"/>
    </location>
</feature>
<name>A0A117NYU8_9ACTN</name>
<dbReference type="Proteomes" id="UP000054024">
    <property type="component" value="Unassembled WGS sequence"/>
</dbReference>
<evidence type="ECO:0000313" key="3">
    <source>
        <dbReference type="Proteomes" id="UP000054024"/>
    </source>
</evidence>
<accession>A0A117NYU8</accession>
<evidence type="ECO:0000256" key="1">
    <source>
        <dbReference type="SAM" id="SignalP"/>
    </source>
</evidence>
<proteinExistence type="predicted"/>
<sequence>MAATPFALAAAELAAPAVAHAVEPYGLVISNSPTWVPSGPYTSGIQALRAEGLPRVGVDDVLADLNHDAVRVRTVPGLPSGRLGYGFRWRRTDFRTPRWRPQGITTNFDGWGRDATGPDSGTGKKVVLVSWYATDDADSGLGARVTFVDITNRSRPRYRHVLLIQPYNIRGGDYTFGTARIHAGGIAWYGNRLYIADTNNGLRVYNLDDMFKVPRGSGIGRQEDGSFHAYGYEYVLPQSRDYLFTDPNHRLSRYSQVAVDRTTSPHTLLVSEFHERDEPADTVMRAVRWNLHPTSGALVPVDSESRVYSTGVAEIRNARQTQGAVSAGGRYYLSISNGTGGRGYLRTWQEGSTSPAARGWRLPIGPEDLSHHGGTGRLWGLNEYERNRYVFAMEP</sequence>
<feature type="chain" id="PRO_5039266990" description="Secreted protein" evidence="1">
    <location>
        <begin position="22"/>
        <end position="395"/>
    </location>
</feature>
<gene>
    <name evidence="2" type="ORF">AQI70_30425</name>
</gene>
<protein>
    <recommendedName>
        <fullName evidence="4">Secreted protein</fullName>
    </recommendedName>
</protein>
<keyword evidence="1" id="KW-0732">Signal</keyword>
<evidence type="ECO:0000313" key="2">
    <source>
        <dbReference type="EMBL" id="KUM69954.1"/>
    </source>
</evidence>
<dbReference type="STRING" id="146536.AQI70_30425"/>